<dbReference type="InterPro" id="IPR045063">
    <property type="entry name" value="Dynamin_N"/>
</dbReference>
<accession>A0A3N0YRW3</accession>
<feature type="coiled-coil region" evidence="1">
    <location>
        <begin position="1034"/>
        <end position="1061"/>
    </location>
</feature>
<dbReference type="GO" id="GO:0003924">
    <property type="term" value="F:GTPase activity"/>
    <property type="evidence" value="ECO:0007669"/>
    <property type="project" value="TreeGrafter"/>
</dbReference>
<dbReference type="CDD" id="cd09076">
    <property type="entry name" value="L1-EN"/>
    <property type="match status" value="1"/>
</dbReference>
<keyword evidence="6" id="KW-1185">Reference proteome</keyword>
<evidence type="ECO:0000313" key="5">
    <source>
        <dbReference type="EMBL" id="ROL48914.1"/>
    </source>
</evidence>
<dbReference type="Gene3D" id="3.40.50.300">
    <property type="entry name" value="P-loop containing nucleotide triphosphate hydrolases"/>
    <property type="match status" value="1"/>
</dbReference>
<reference evidence="5 6" key="1">
    <citation type="submission" date="2018-10" db="EMBL/GenBank/DDBJ databases">
        <title>Genome assembly for a Yunnan-Guizhou Plateau 3E fish, Anabarilius grahami (Regan), and its evolutionary and genetic applications.</title>
        <authorList>
            <person name="Jiang W."/>
        </authorList>
    </citation>
    <scope>NUCLEOTIDE SEQUENCE [LARGE SCALE GENOMIC DNA]</scope>
    <source>
        <strain evidence="5">AG-KIZ</strain>
        <tissue evidence="5">Muscle</tissue>
    </source>
</reference>
<dbReference type="OrthoDB" id="8961218at2759"/>
<dbReference type="SUPFAM" id="SSF56219">
    <property type="entry name" value="DNase I-like"/>
    <property type="match status" value="1"/>
</dbReference>
<dbReference type="EMBL" id="RJVU01027767">
    <property type="protein sequence ID" value="ROL48914.1"/>
    <property type="molecule type" value="Genomic_DNA"/>
</dbReference>
<keyword evidence="1" id="KW-0175">Coiled coil</keyword>
<evidence type="ECO:0000256" key="1">
    <source>
        <dbReference type="SAM" id="Coils"/>
    </source>
</evidence>
<organism evidence="5 6">
    <name type="scientific">Anabarilius grahami</name>
    <name type="common">Kanglang fish</name>
    <name type="synonym">Barilius grahami</name>
    <dbReference type="NCBI Taxonomy" id="495550"/>
    <lineage>
        <taxon>Eukaryota</taxon>
        <taxon>Metazoa</taxon>
        <taxon>Chordata</taxon>
        <taxon>Craniata</taxon>
        <taxon>Vertebrata</taxon>
        <taxon>Euteleostomi</taxon>
        <taxon>Actinopterygii</taxon>
        <taxon>Neopterygii</taxon>
        <taxon>Teleostei</taxon>
        <taxon>Ostariophysi</taxon>
        <taxon>Cypriniformes</taxon>
        <taxon>Xenocyprididae</taxon>
        <taxon>Xenocypridinae</taxon>
        <taxon>Xenocypridinae incertae sedis</taxon>
        <taxon>Anabarilius</taxon>
    </lineage>
</organism>
<dbReference type="InterPro" id="IPR036691">
    <property type="entry name" value="Endo/exonu/phosph_ase_sf"/>
</dbReference>
<dbReference type="InterPro" id="IPR027417">
    <property type="entry name" value="P-loop_NTPase"/>
</dbReference>
<dbReference type="InterPro" id="IPR053082">
    <property type="entry name" value="Nuclear_GTPase_SLIP-GC"/>
</dbReference>
<evidence type="ECO:0000256" key="2">
    <source>
        <dbReference type="SAM" id="MobiDB-lite"/>
    </source>
</evidence>
<dbReference type="InterPro" id="IPR005135">
    <property type="entry name" value="Endo/exonuclease/phosphatase"/>
</dbReference>
<feature type="region of interest" description="Disordered" evidence="2">
    <location>
        <begin position="543"/>
        <end position="562"/>
    </location>
</feature>
<proteinExistence type="predicted"/>
<evidence type="ECO:0000259" key="4">
    <source>
        <dbReference type="Pfam" id="PF03372"/>
    </source>
</evidence>
<feature type="domain" description="Dynamin N-terminal" evidence="3">
    <location>
        <begin position="653"/>
        <end position="866"/>
    </location>
</feature>
<dbReference type="Proteomes" id="UP000281406">
    <property type="component" value="Unassembled WGS sequence"/>
</dbReference>
<sequence>MASQTINFITWNVNGLKRHRDQKFQELQNSDVIFFQETHIGVGDENIIEDYKDKWHIFYTTYTSSSKGSAILVRKTLDFKYISDEKHNRGAYVVLKCKLEGQLYTLVSVYNHHTDTKTLDKLSRYLQSMTTGLLVIGGDFNTVLNRFIDKKWNMLTINNTHSKLLLFVENFMKSLQLVDVWRRKNPIKQDYSFYIKDCPSSRLDYFFVPEECMWRVRSCEIRDSEINENKDHRPVSLEINIPAMPIQNVPQIQTIFQWLNLKKDLLTDEMGSSMGEESSHAVSEVDIVSAVHSLQVSDTPRPDGISVSFYKDNIQDLIPYIKMFFDRIHSGAFNCSETHFNETVKSPHDDSQHFFNVDFLIIATVLARHLDDVIESLPKGRIPKESATVLITPKTHYALISLSHIKDELEQQKRSNPTLRQDILIIESLLSDSKEHFSVEKYKLLHQGCPLTPGLITLALKSYASQLFGHLENSGVFIFKQSVIVCFQPEDLEMVKATVENNTNEVYEIEILSRGNGELLQFNSLGHDCKDEDWEKWDADIFGNNDKESEENCSEADERDDGSKVYEEIENLKSKIYEEGESMEVDERSAISGPPKEEMEAFHGMKKNTPPLLPGPSQSSSDDMIMENVKQIMKRFTKNLDQIEKGSRKKATIGIFGTSGEGKSSLLSAILGKKYLLPSGCFGACTAVVTQVEANLTDSNYIAEIELFSKEEWENELKDLFRVLSDESEDRNDDLAEIAVEKITVLYGADADKKTLEELKNDDKFTEIEYFLCTNKEKPNSFSKSDVSEFIDDVASYIQHSESSSGGWYWPLVKSVKIKIPDCRELLEHIVLVDLPGSGDCNKIRDDLWKSKLRECSSVWIISAIDRASTDSGPWGILKHCTEELGPGGECKSINFICTKTDDIDPGAYVRFYYKHACVCVCVLLLFLIIQDQKKRCILHRNEHAKMKVKEKFEKSKLKKIFSTDNQFQVFTVSSKAFFDHDLNLESSETEIPKLQDELRTLNKTINRGLVRDYVNEAKGTLLLIHSGQLDTDKKTMEMKVMELEKNLLKALNELDKYFDSIYSDLEQCLSKGVDESEKSCVASTKKLITNKDGRGFHKILGALCKNYGCYWSKNWDKILDLNKTLAGHLHEGIDNEFNKIFSVTGKTGKSVQEQIDKFSIIQSDSANPSSPIDNIQNFIKIEETKLKALLKRDIVDMKKLIYSSMQTAIEKKMASCYEEAAAVIGTGSMKKRQELLKDTVDEIKHDMFNEAKMEVLKKFNNLKLKSDILDGLAEEIVKFKVYLSDAEFSEVAEALIKRHPCIKEQGSLTGCSGWKRSLKYKMSNYRTKLRNLGCSEVTVNAMKHKPMGVSNPAFGVKKPRKAEVNFCPSFLPGETPDSMEQIRVSLLSEVKKKNNEQTLRRLMDLSFALRRQEVVKESPLIVDFMSRWPALFQENEVCAEFARETTVASKLDEHTPSLLKIFAKGGGAQGRRIRKLLVPLTKCACINVKRECVLKALFVYLNEDPDNLIKEYMDVDFSNSESALKEMVMGVFVIRCEGGEGCEDEPADVGAVLEGVTALEGLGNVTNGVALLIGLIYALNLSYPKELRYTFELLQKVFLELDGHKLTTKVQVLKTKLFTP</sequence>
<dbReference type="PANTHER" id="PTHR47308:SF1">
    <property type="entry name" value="NUCLEAR GTPASE SLIP-GC"/>
    <property type="match status" value="1"/>
</dbReference>
<dbReference type="Pfam" id="PF03372">
    <property type="entry name" value="Exo_endo_phos"/>
    <property type="match status" value="1"/>
</dbReference>
<dbReference type="Pfam" id="PF00350">
    <property type="entry name" value="Dynamin_N"/>
    <property type="match status" value="1"/>
</dbReference>
<dbReference type="SUPFAM" id="SSF52540">
    <property type="entry name" value="P-loop containing nucleoside triphosphate hydrolases"/>
    <property type="match status" value="1"/>
</dbReference>
<name>A0A3N0YRW3_ANAGA</name>
<gene>
    <name evidence="5" type="ORF">DPX16_0689</name>
</gene>
<dbReference type="PANTHER" id="PTHR47308">
    <property type="entry name" value="NUCLEAR GTPASE SLIP-GC"/>
    <property type="match status" value="1"/>
</dbReference>
<comment type="caution">
    <text evidence="5">The sequence shown here is derived from an EMBL/GenBank/DDBJ whole genome shotgun (WGS) entry which is preliminary data.</text>
</comment>
<dbReference type="Gene3D" id="3.60.10.10">
    <property type="entry name" value="Endonuclease/exonuclease/phosphatase"/>
    <property type="match status" value="1"/>
</dbReference>
<feature type="compositionally biased region" description="Acidic residues" evidence="2">
    <location>
        <begin position="548"/>
        <end position="560"/>
    </location>
</feature>
<protein>
    <submittedName>
        <fullName evidence="5">Nuclear GTPase SLIP-GC</fullName>
    </submittedName>
</protein>
<evidence type="ECO:0000313" key="6">
    <source>
        <dbReference type="Proteomes" id="UP000281406"/>
    </source>
</evidence>
<feature type="domain" description="Endonuclease/exonuclease/phosphatase" evidence="4">
    <location>
        <begin position="9"/>
        <end position="215"/>
    </location>
</feature>
<evidence type="ECO:0000259" key="3">
    <source>
        <dbReference type="Pfam" id="PF00350"/>
    </source>
</evidence>